<dbReference type="Pfam" id="PF01275">
    <property type="entry name" value="Myelin_PLP"/>
    <property type="match status" value="1"/>
</dbReference>
<feature type="transmembrane region" description="Helical" evidence="2">
    <location>
        <begin position="20"/>
        <end position="44"/>
    </location>
</feature>
<evidence type="ECO:0000313" key="3">
    <source>
        <dbReference type="Proteomes" id="UP001165740"/>
    </source>
</evidence>
<name>A0A9W3B2D2_BIOGL</name>
<dbReference type="GO" id="GO:0005886">
    <property type="term" value="C:plasma membrane"/>
    <property type="evidence" value="ECO:0007669"/>
    <property type="project" value="TreeGrafter"/>
</dbReference>
<sequence>MNHTGNFFQCLGRTPFASLLAALMVIIGTCVFCGTSFQALQLIIVGVFNNLFRFNLNWLEVLQVLFVVIGVVMGLFAIILLIFGFLATGSTRNNIYSGPKCIMGGRITAALFMLISYVLTLGWLALMAVGMVSVTVYASVDSICTNEIYGKRAEELVTYCFNLTRFGVYREEQNSDSVCDYANLRALCNKVTEAGPLFCVAFGATVLVVVGMVHFLITLAANYTRIKISRELTEYRDAVEMEELELHSTEKKDPPPYRDASDS</sequence>
<dbReference type="RefSeq" id="XP_055893624.1">
    <property type="nucleotide sequence ID" value="XM_056037649.1"/>
</dbReference>
<feature type="region of interest" description="Disordered" evidence="1">
    <location>
        <begin position="243"/>
        <end position="263"/>
    </location>
</feature>
<dbReference type="GO" id="GO:0031175">
    <property type="term" value="P:neuron projection development"/>
    <property type="evidence" value="ECO:0007669"/>
    <property type="project" value="TreeGrafter"/>
</dbReference>
<dbReference type="GeneID" id="106076011"/>
<dbReference type="Proteomes" id="UP001165740">
    <property type="component" value="Chromosome 8"/>
</dbReference>
<feature type="transmembrane region" description="Helical" evidence="2">
    <location>
        <begin position="64"/>
        <end position="86"/>
    </location>
</feature>
<accession>A0A9W3B2D2</accession>
<dbReference type="InterPro" id="IPR001614">
    <property type="entry name" value="Myelin_PLP"/>
</dbReference>
<dbReference type="PANTHER" id="PTHR11683">
    <property type="entry name" value="MYELIN PROTEOLIPID"/>
    <property type="match status" value="1"/>
</dbReference>
<proteinExistence type="predicted"/>
<keyword evidence="3" id="KW-1185">Reference proteome</keyword>
<dbReference type="PANTHER" id="PTHR11683:SF12">
    <property type="entry name" value="M6, ISOFORM F"/>
    <property type="match status" value="1"/>
</dbReference>
<dbReference type="OrthoDB" id="9993736at2759"/>
<gene>
    <name evidence="4" type="primary">LOC106076011</name>
</gene>
<evidence type="ECO:0000313" key="4">
    <source>
        <dbReference type="RefSeq" id="XP_055893624.1"/>
    </source>
</evidence>
<protein>
    <submittedName>
        <fullName evidence="4">Proteolipid protein DM beta-like isoform X1</fullName>
    </submittedName>
</protein>
<keyword evidence="2" id="KW-0812">Transmembrane</keyword>
<organism evidence="3 4">
    <name type="scientific">Biomphalaria glabrata</name>
    <name type="common">Bloodfluke planorb</name>
    <name type="synonym">Freshwater snail</name>
    <dbReference type="NCBI Taxonomy" id="6526"/>
    <lineage>
        <taxon>Eukaryota</taxon>
        <taxon>Metazoa</taxon>
        <taxon>Spiralia</taxon>
        <taxon>Lophotrochozoa</taxon>
        <taxon>Mollusca</taxon>
        <taxon>Gastropoda</taxon>
        <taxon>Heterobranchia</taxon>
        <taxon>Euthyneura</taxon>
        <taxon>Panpulmonata</taxon>
        <taxon>Hygrophila</taxon>
        <taxon>Lymnaeoidea</taxon>
        <taxon>Planorbidae</taxon>
        <taxon>Biomphalaria</taxon>
    </lineage>
</organism>
<dbReference type="PRINTS" id="PR00214">
    <property type="entry name" value="MYELINPLP"/>
</dbReference>
<feature type="transmembrane region" description="Helical" evidence="2">
    <location>
        <begin position="107"/>
        <end position="132"/>
    </location>
</feature>
<reference evidence="4" key="1">
    <citation type="submission" date="2025-08" db="UniProtKB">
        <authorList>
            <consortium name="RefSeq"/>
        </authorList>
    </citation>
    <scope>IDENTIFICATION</scope>
</reference>
<dbReference type="AlphaFoldDB" id="A0A9W3B2D2"/>
<evidence type="ECO:0000256" key="1">
    <source>
        <dbReference type="SAM" id="MobiDB-lite"/>
    </source>
</evidence>
<feature type="transmembrane region" description="Helical" evidence="2">
    <location>
        <begin position="194"/>
        <end position="221"/>
    </location>
</feature>
<keyword evidence="2" id="KW-0472">Membrane</keyword>
<dbReference type="OMA" id="NDCMARV"/>
<keyword evidence="2" id="KW-1133">Transmembrane helix</keyword>
<evidence type="ECO:0000256" key="2">
    <source>
        <dbReference type="SAM" id="Phobius"/>
    </source>
</evidence>